<feature type="domain" description="Amidohydrolase-related" evidence="2">
    <location>
        <begin position="41"/>
        <end position="324"/>
    </location>
</feature>
<dbReference type="PANTHER" id="PTHR43794:SF11">
    <property type="entry name" value="AMIDOHYDROLASE-RELATED DOMAIN-CONTAINING PROTEIN"/>
    <property type="match status" value="1"/>
</dbReference>
<dbReference type="InterPro" id="IPR011059">
    <property type="entry name" value="Metal-dep_hydrolase_composite"/>
</dbReference>
<dbReference type="InterPro" id="IPR032466">
    <property type="entry name" value="Metal_Hydrolase"/>
</dbReference>
<accession>D1B955</accession>
<dbReference type="InterPro" id="IPR006680">
    <property type="entry name" value="Amidohydro-rel"/>
</dbReference>
<evidence type="ECO:0000259" key="2">
    <source>
        <dbReference type="Pfam" id="PF01979"/>
    </source>
</evidence>
<dbReference type="HOGENOM" id="CLU_676037_0_0_0"/>
<organism evidence="3 4">
    <name type="scientific">Thermanaerovibrio acidaminovorans (strain ATCC 49978 / DSM 6589 / Su883)</name>
    <name type="common">Selenomonas acidaminovorans</name>
    <dbReference type="NCBI Taxonomy" id="525903"/>
    <lineage>
        <taxon>Bacteria</taxon>
        <taxon>Thermotogati</taxon>
        <taxon>Synergistota</taxon>
        <taxon>Synergistia</taxon>
        <taxon>Synergistales</taxon>
        <taxon>Synergistaceae</taxon>
        <taxon>Thermanaerovibrio</taxon>
    </lineage>
</organism>
<dbReference type="SUPFAM" id="SSF51556">
    <property type="entry name" value="Metallo-dependent hydrolases"/>
    <property type="match status" value="1"/>
</dbReference>
<dbReference type="STRING" id="525903.Taci_0572"/>
<dbReference type="Gene3D" id="3.20.20.140">
    <property type="entry name" value="Metal-dependent hydrolases"/>
    <property type="match status" value="1"/>
</dbReference>
<dbReference type="SUPFAM" id="SSF51338">
    <property type="entry name" value="Composite domain of metallo-dependent hydrolases"/>
    <property type="match status" value="1"/>
</dbReference>
<dbReference type="OrthoDB" id="9807210at2"/>
<dbReference type="RefSeq" id="WP_012869324.1">
    <property type="nucleotide sequence ID" value="NC_013522.1"/>
</dbReference>
<name>D1B955_THEAS</name>
<keyword evidence="1" id="KW-0378">Hydrolase</keyword>
<dbReference type="Proteomes" id="UP000002030">
    <property type="component" value="Chromosome"/>
</dbReference>
<dbReference type="GO" id="GO:0016810">
    <property type="term" value="F:hydrolase activity, acting on carbon-nitrogen (but not peptide) bonds"/>
    <property type="evidence" value="ECO:0007669"/>
    <property type="project" value="InterPro"/>
</dbReference>
<protein>
    <submittedName>
        <fullName evidence="3">Amidohydrolase</fullName>
    </submittedName>
</protein>
<proteinExistence type="predicted"/>
<evidence type="ECO:0000256" key="1">
    <source>
        <dbReference type="ARBA" id="ARBA00022801"/>
    </source>
</evidence>
<sequence length="398" mass="44205">MSEQVCIFVNDELVWALGGGRVVGSPGPGSREERYLGPYVALPGDFNGHAHPEQSLYVNLVEEGWDLGTWCRRTIYAHSVHMTPELIYLGCLRAFGRMLLNGITSVAVSFYCHNRMGNGLDREVIRAALDAGIRIMFGRMNYDVVSPDAYPEKRASQESYNEGTAYEGHLISLMEEFRGFEGVDVVPSLHSFHANTLEGIAKGMELAAEMSAPLQFHLSEDPQDVDICLDLYGERPVFVLARLMERAGPVRLLLSDAIWLDRAEKEMLREMGASVVFNPRMNRRMGVGTADFRGIIDRGIPVYLGTDGEASNYGLSVEEERRFLREEFECEVEPIPFCLPSGVVGSSEVGAFGDVKVLRDGAVEDVFVGGRKVVSQGRLLTVDLDEVCDRIARLTVLW</sequence>
<gene>
    <name evidence="3" type="ordered locus">Taci_0572</name>
</gene>
<dbReference type="AlphaFoldDB" id="D1B955"/>
<dbReference type="InterPro" id="IPR050287">
    <property type="entry name" value="MTA/SAH_deaminase"/>
</dbReference>
<dbReference type="eggNOG" id="COG0402">
    <property type="taxonomic scope" value="Bacteria"/>
</dbReference>
<reference evidence="3 4" key="1">
    <citation type="journal article" date="2009" name="Stand. Genomic Sci.">
        <title>Complete genome sequence of Thermanaerovibrio acidaminovorans type strain (Su883).</title>
        <authorList>
            <person name="Chovatia M."/>
            <person name="Sikorski J."/>
            <person name="Schroder M."/>
            <person name="Lapidus A."/>
            <person name="Nolan M."/>
            <person name="Tice H."/>
            <person name="Glavina Del Rio T."/>
            <person name="Copeland A."/>
            <person name="Cheng J.F."/>
            <person name="Lucas S."/>
            <person name="Chen F."/>
            <person name="Bruce D."/>
            <person name="Goodwin L."/>
            <person name="Pitluck S."/>
            <person name="Ivanova N."/>
            <person name="Mavromatis K."/>
            <person name="Ovchinnikova G."/>
            <person name="Pati A."/>
            <person name="Chen A."/>
            <person name="Palaniappan K."/>
            <person name="Land M."/>
            <person name="Hauser L."/>
            <person name="Chang Y.J."/>
            <person name="Jeffries C.D."/>
            <person name="Chain P."/>
            <person name="Saunders E."/>
            <person name="Detter J.C."/>
            <person name="Brettin T."/>
            <person name="Rohde M."/>
            <person name="Goker M."/>
            <person name="Spring S."/>
            <person name="Bristow J."/>
            <person name="Markowitz V."/>
            <person name="Hugenholtz P."/>
            <person name="Kyrpides N.C."/>
            <person name="Klenk H.P."/>
            <person name="Eisen J.A."/>
        </authorList>
    </citation>
    <scope>NUCLEOTIDE SEQUENCE [LARGE SCALE GENOMIC DNA]</scope>
    <source>
        <strain evidence="4">ATCC 49978 / DSM 6589 / Su883</strain>
    </source>
</reference>
<dbReference type="PATRIC" id="fig|525903.6.peg.578"/>
<keyword evidence="4" id="KW-1185">Reference proteome</keyword>
<dbReference type="Pfam" id="PF01979">
    <property type="entry name" value="Amidohydro_1"/>
    <property type="match status" value="1"/>
</dbReference>
<dbReference type="PANTHER" id="PTHR43794">
    <property type="entry name" value="AMINOHYDROLASE SSNA-RELATED"/>
    <property type="match status" value="1"/>
</dbReference>
<dbReference type="KEGG" id="tai:Taci_0572"/>
<dbReference type="EMBL" id="CP001818">
    <property type="protein sequence ID" value="ACZ18808.1"/>
    <property type="molecule type" value="Genomic_DNA"/>
</dbReference>
<evidence type="ECO:0000313" key="4">
    <source>
        <dbReference type="Proteomes" id="UP000002030"/>
    </source>
</evidence>
<dbReference type="EnsemblBacteria" id="ACZ18808">
    <property type="protein sequence ID" value="ACZ18808"/>
    <property type="gene ID" value="Taci_0572"/>
</dbReference>
<evidence type="ECO:0000313" key="3">
    <source>
        <dbReference type="EMBL" id="ACZ18808.1"/>
    </source>
</evidence>